<evidence type="ECO:0000313" key="2">
    <source>
        <dbReference type="EMBL" id="VFT88592.1"/>
    </source>
</evidence>
<organism evidence="2 3">
    <name type="scientific">Aphanomyces stellatus</name>
    <dbReference type="NCBI Taxonomy" id="120398"/>
    <lineage>
        <taxon>Eukaryota</taxon>
        <taxon>Sar</taxon>
        <taxon>Stramenopiles</taxon>
        <taxon>Oomycota</taxon>
        <taxon>Saprolegniomycetes</taxon>
        <taxon>Saprolegniales</taxon>
        <taxon>Verrucalvaceae</taxon>
        <taxon>Aphanomyces</taxon>
    </lineage>
</organism>
<sequence length="712" mass="80896">MPLIADMLVGATHPPRGLSLTYFKHFVDAFGGREAFQDLTTEQVCRQFVIPFTKSTTLSLVDHVERFVFNGNLYVQPAAWFVSHAWSYVFLDVVDALDHFMDEHNLTNEKDTVGLWFCTFNNNQHKAREQSFLHWYTTFKTALIAIGNVVMVFSPWNNPTALTRSWCVCEVFVATESNARFEVAMTRHEKETFLQHVKKEGDIMGHMLGKINTAKSMTTFPSDREFIFKIIEQGPGFQKLDRTVFATLETWVVQTLDTQIALAPTADEHVEWLCVKGDLFHLKGAYADAEAVFQSAVAIYNHVGDRRPPFHWRAVMCLALARKRQYHAQEAWEPLFLDALVHQEELLGPSHDHMIETMIYLGESYCDVGAHIPGMRLLHRCYAAVIEAHPRMKQLSTVALSLGRALKTQKRLVEAHAYLEAAYNASKCSWGEDSFHTLTNGFELARCYSSQGKSATAFQLMNSVYQTQVRTLGPEAHGALISLRSLTLILSDQGDYRNAESNLVKCHACLLGLGEEGWAYDCLNVLGNIYLRLRKYTQAKAAIEATYAKYQEMFGPASAAIRIVMFARLLVAMECPNDVDTMDKISSLESRVLVADLQHETWTEHPCHGCLQPIQGTLYMCPTCPRYSLRFWQVCVDARKFDQSSPYLSVKCDRLVEIPFKLTALVLKWLDYVLQKACTLMYQHARTKQVVSINQPIVLYVLTSPIPRPNCH</sequence>
<proteinExistence type="predicted"/>
<dbReference type="PANTHER" id="PTHR46082">
    <property type="entry name" value="ATP/GTP-BINDING PROTEIN-RELATED"/>
    <property type="match status" value="1"/>
</dbReference>
<dbReference type="Gene3D" id="1.25.40.10">
    <property type="entry name" value="Tetratricopeptide repeat domain"/>
    <property type="match status" value="2"/>
</dbReference>
<dbReference type="Pfam" id="PF13374">
    <property type="entry name" value="TPR_10"/>
    <property type="match status" value="1"/>
</dbReference>
<accession>A0A485KU15</accession>
<evidence type="ECO:0000313" key="3">
    <source>
        <dbReference type="Proteomes" id="UP000332933"/>
    </source>
</evidence>
<dbReference type="EMBL" id="VJMH01005303">
    <property type="protein sequence ID" value="KAF0697588.1"/>
    <property type="molecule type" value="Genomic_DNA"/>
</dbReference>
<dbReference type="Proteomes" id="UP000332933">
    <property type="component" value="Unassembled WGS sequence"/>
</dbReference>
<protein>
    <submittedName>
        <fullName evidence="2">Aste57867_11736 protein</fullName>
    </submittedName>
</protein>
<dbReference type="InterPro" id="IPR011990">
    <property type="entry name" value="TPR-like_helical_dom_sf"/>
</dbReference>
<evidence type="ECO:0000313" key="1">
    <source>
        <dbReference type="EMBL" id="KAF0697588.1"/>
    </source>
</evidence>
<keyword evidence="3" id="KW-1185">Reference proteome</keyword>
<dbReference type="SUPFAM" id="SSF48452">
    <property type="entry name" value="TPR-like"/>
    <property type="match status" value="2"/>
</dbReference>
<dbReference type="EMBL" id="CAADRA010005324">
    <property type="protein sequence ID" value="VFT88592.1"/>
    <property type="molecule type" value="Genomic_DNA"/>
</dbReference>
<name>A0A485KU15_9STRA</name>
<dbReference type="PANTHER" id="PTHR46082:SF6">
    <property type="entry name" value="AAA+ ATPASE DOMAIN-CONTAINING PROTEIN-RELATED"/>
    <property type="match status" value="1"/>
</dbReference>
<dbReference type="InterPro" id="IPR053137">
    <property type="entry name" value="NLR-like"/>
</dbReference>
<reference evidence="1" key="2">
    <citation type="submission" date="2019-06" db="EMBL/GenBank/DDBJ databases">
        <title>Genomics analysis of Aphanomyces spp. identifies a new class of oomycete effector associated with host adaptation.</title>
        <authorList>
            <person name="Gaulin E."/>
        </authorList>
    </citation>
    <scope>NUCLEOTIDE SEQUENCE</scope>
    <source>
        <strain evidence="1">CBS 578.67</strain>
    </source>
</reference>
<dbReference type="AlphaFoldDB" id="A0A485KU15"/>
<dbReference type="OrthoDB" id="435799at2759"/>
<reference evidence="2 3" key="1">
    <citation type="submission" date="2019-03" db="EMBL/GenBank/DDBJ databases">
        <authorList>
            <person name="Gaulin E."/>
            <person name="Dumas B."/>
        </authorList>
    </citation>
    <scope>NUCLEOTIDE SEQUENCE [LARGE SCALE GENOMIC DNA]</scope>
    <source>
        <strain evidence="2">CBS 568.67</strain>
    </source>
</reference>
<gene>
    <name evidence="2" type="primary">Aste57867_11736</name>
    <name evidence="1" type="ORF">As57867_011692</name>
    <name evidence="2" type="ORF">ASTE57867_11736</name>
</gene>